<evidence type="ECO:0000256" key="3">
    <source>
        <dbReference type="ARBA" id="ARBA00022840"/>
    </source>
</evidence>
<keyword evidence="10" id="KW-1185">Reference proteome</keyword>
<evidence type="ECO:0000259" key="8">
    <source>
        <dbReference type="PROSITE" id="PS51456"/>
    </source>
</evidence>
<reference evidence="9 10" key="1">
    <citation type="journal article" date="2023" name="Arcadia Sci">
        <title>De novo assembly of a long-read Amblyomma americanum tick genome.</title>
        <authorList>
            <person name="Chou S."/>
            <person name="Poskanzer K.E."/>
            <person name="Rollins M."/>
            <person name="Thuy-Boun P.S."/>
        </authorList>
    </citation>
    <scope>NUCLEOTIDE SEQUENCE [LARGE SCALE GENOMIC DNA]</scope>
    <source>
        <strain evidence="9">F_SG_1</strain>
        <tissue evidence="9">Salivary glands</tissue>
    </source>
</reference>
<dbReference type="Gene3D" id="3.40.850.10">
    <property type="entry name" value="Kinesin motor domain"/>
    <property type="match status" value="1"/>
</dbReference>
<sequence length="88" mass="10253">MVLLTKISEDAIVENLRKRYMDDQIFTYIGPVLVSVNPFKQLPYFTNKQIDQYQGAASYENPPHIYALADTMYRNMVIDCERQCVIIS</sequence>
<feature type="domain" description="Myosin motor" evidence="8">
    <location>
        <begin position="1"/>
        <end position="88"/>
    </location>
</feature>
<dbReference type="GO" id="GO:0016459">
    <property type="term" value="C:myosin complex"/>
    <property type="evidence" value="ECO:0007669"/>
    <property type="project" value="UniProtKB-KW"/>
</dbReference>
<dbReference type="Pfam" id="PF00063">
    <property type="entry name" value="Myosin_head"/>
    <property type="match status" value="1"/>
</dbReference>
<evidence type="ECO:0000256" key="6">
    <source>
        <dbReference type="ARBA" id="ARBA00023203"/>
    </source>
</evidence>
<evidence type="ECO:0000313" key="9">
    <source>
        <dbReference type="EMBL" id="KAK8788760.1"/>
    </source>
</evidence>
<dbReference type="GO" id="GO:0005886">
    <property type="term" value="C:plasma membrane"/>
    <property type="evidence" value="ECO:0007669"/>
    <property type="project" value="TreeGrafter"/>
</dbReference>
<dbReference type="GO" id="GO:0006897">
    <property type="term" value="P:endocytosis"/>
    <property type="evidence" value="ECO:0007669"/>
    <property type="project" value="TreeGrafter"/>
</dbReference>
<dbReference type="GO" id="GO:0051015">
    <property type="term" value="F:actin filament binding"/>
    <property type="evidence" value="ECO:0007669"/>
    <property type="project" value="TreeGrafter"/>
</dbReference>
<dbReference type="GO" id="GO:0005524">
    <property type="term" value="F:ATP binding"/>
    <property type="evidence" value="ECO:0007669"/>
    <property type="project" value="UniProtKB-KW"/>
</dbReference>
<dbReference type="PANTHER" id="PTHR13140">
    <property type="entry name" value="MYOSIN"/>
    <property type="match status" value="1"/>
</dbReference>
<comment type="similarity">
    <text evidence="1 7">Belongs to the TRAFAC class myosin-kinesin ATPase superfamily. Myosin family.</text>
</comment>
<gene>
    <name evidence="9" type="ORF">V5799_021467</name>
</gene>
<evidence type="ECO:0000256" key="7">
    <source>
        <dbReference type="PROSITE-ProRule" id="PRU00782"/>
    </source>
</evidence>
<dbReference type="InterPro" id="IPR027417">
    <property type="entry name" value="P-loop_NTPase"/>
</dbReference>
<accession>A0AAQ4FNG3</accession>
<evidence type="ECO:0000256" key="5">
    <source>
        <dbReference type="ARBA" id="ARBA00023175"/>
    </source>
</evidence>
<keyword evidence="6 7" id="KW-0009">Actin-binding</keyword>
<protein>
    <recommendedName>
        <fullName evidence="8">Myosin motor domain-containing protein</fullName>
    </recommendedName>
</protein>
<evidence type="ECO:0000256" key="4">
    <source>
        <dbReference type="ARBA" id="ARBA00023123"/>
    </source>
</evidence>
<keyword evidence="2" id="KW-0547">Nucleotide-binding</keyword>
<dbReference type="PRINTS" id="PR00193">
    <property type="entry name" value="MYOSINHEAVY"/>
</dbReference>
<dbReference type="GO" id="GO:0005902">
    <property type="term" value="C:microvillus"/>
    <property type="evidence" value="ECO:0007669"/>
    <property type="project" value="TreeGrafter"/>
</dbReference>
<keyword evidence="5" id="KW-0505">Motor protein</keyword>
<dbReference type="PANTHER" id="PTHR13140:SF729">
    <property type="entry name" value="UNCONVENTIONAL MYOSIN-IE"/>
    <property type="match status" value="1"/>
</dbReference>
<comment type="caution">
    <text evidence="7">Lacks conserved residue(s) required for the propagation of feature annotation.</text>
</comment>
<dbReference type="EMBL" id="JARKHS020000505">
    <property type="protein sequence ID" value="KAK8788760.1"/>
    <property type="molecule type" value="Genomic_DNA"/>
</dbReference>
<evidence type="ECO:0000313" key="10">
    <source>
        <dbReference type="Proteomes" id="UP001321473"/>
    </source>
</evidence>
<proteinExistence type="inferred from homology"/>
<dbReference type="GO" id="GO:0000146">
    <property type="term" value="F:microfilament motor activity"/>
    <property type="evidence" value="ECO:0007669"/>
    <property type="project" value="TreeGrafter"/>
</dbReference>
<dbReference type="Proteomes" id="UP001321473">
    <property type="component" value="Unassembled WGS sequence"/>
</dbReference>
<dbReference type="FunFam" id="3.40.850.10:FF:000101">
    <property type="entry name" value="Slow myosin heavy chain 2"/>
    <property type="match status" value="1"/>
</dbReference>
<organism evidence="9 10">
    <name type="scientific">Amblyomma americanum</name>
    <name type="common">Lone star tick</name>
    <dbReference type="NCBI Taxonomy" id="6943"/>
    <lineage>
        <taxon>Eukaryota</taxon>
        <taxon>Metazoa</taxon>
        <taxon>Ecdysozoa</taxon>
        <taxon>Arthropoda</taxon>
        <taxon>Chelicerata</taxon>
        <taxon>Arachnida</taxon>
        <taxon>Acari</taxon>
        <taxon>Parasitiformes</taxon>
        <taxon>Ixodida</taxon>
        <taxon>Ixodoidea</taxon>
        <taxon>Ixodidae</taxon>
        <taxon>Amblyomminae</taxon>
        <taxon>Amblyomma</taxon>
    </lineage>
</organism>
<dbReference type="GO" id="GO:0005737">
    <property type="term" value="C:cytoplasm"/>
    <property type="evidence" value="ECO:0007669"/>
    <property type="project" value="TreeGrafter"/>
</dbReference>
<dbReference type="InterPro" id="IPR036961">
    <property type="entry name" value="Kinesin_motor_dom_sf"/>
</dbReference>
<evidence type="ECO:0000256" key="2">
    <source>
        <dbReference type="ARBA" id="ARBA00022741"/>
    </source>
</evidence>
<dbReference type="InterPro" id="IPR001609">
    <property type="entry name" value="Myosin_head_motor_dom-like"/>
</dbReference>
<dbReference type="GO" id="GO:0007015">
    <property type="term" value="P:actin filament organization"/>
    <property type="evidence" value="ECO:0007669"/>
    <property type="project" value="TreeGrafter"/>
</dbReference>
<comment type="caution">
    <text evidence="9">The sequence shown here is derived from an EMBL/GenBank/DDBJ whole genome shotgun (WGS) entry which is preliminary data.</text>
</comment>
<keyword evidence="4 7" id="KW-0518">Myosin</keyword>
<evidence type="ECO:0000256" key="1">
    <source>
        <dbReference type="ARBA" id="ARBA00008314"/>
    </source>
</evidence>
<dbReference type="PROSITE" id="PS51456">
    <property type="entry name" value="MYOSIN_MOTOR"/>
    <property type="match status" value="1"/>
</dbReference>
<dbReference type="AlphaFoldDB" id="A0AAQ4FNG3"/>
<name>A0AAQ4FNG3_AMBAM</name>
<keyword evidence="3" id="KW-0067">ATP-binding</keyword>
<dbReference type="SUPFAM" id="SSF52540">
    <property type="entry name" value="P-loop containing nucleoside triphosphate hydrolases"/>
    <property type="match status" value="1"/>
</dbReference>